<dbReference type="PANTHER" id="PTHR31616">
    <property type="entry name" value="TREHALASE"/>
    <property type="match status" value="1"/>
</dbReference>
<accession>A0A917Y2P3</accession>
<name>A0A917Y2P3_9ACTN</name>
<dbReference type="InterPro" id="IPR012341">
    <property type="entry name" value="6hp_glycosidase-like_sf"/>
</dbReference>
<dbReference type="AlphaFoldDB" id="A0A917Y2P3"/>
<dbReference type="InterPro" id="IPR011613">
    <property type="entry name" value="GH15-like"/>
</dbReference>
<gene>
    <name evidence="3" type="ORF">GCM10011579_032320</name>
</gene>
<dbReference type="Pfam" id="PF19291">
    <property type="entry name" value="TREH_N"/>
    <property type="match status" value="1"/>
</dbReference>
<dbReference type="Gene3D" id="1.50.10.10">
    <property type="match status" value="1"/>
</dbReference>
<organism evidence="3 4">
    <name type="scientific">Streptomyces albiflavescens</name>
    <dbReference type="NCBI Taxonomy" id="1623582"/>
    <lineage>
        <taxon>Bacteria</taxon>
        <taxon>Bacillati</taxon>
        <taxon>Actinomycetota</taxon>
        <taxon>Actinomycetes</taxon>
        <taxon>Kitasatosporales</taxon>
        <taxon>Streptomycetaceae</taxon>
        <taxon>Streptomyces</taxon>
    </lineage>
</organism>
<dbReference type="Proteomes" id="UP000600365">
    <property type="component" value="Unassembled WGS sequence"/>
</dbReference>
<dbReference type="Pfam" id="PF00723">
    <property type="entry name" value="Glyco_hydro_15"/>
    <property type="match status" value="1"/>
</dbReference>
<feature type="domain" description="GH15-like" evidence="1">
    <location>
        <begin position="252"/>
        <end position="622"/>
    </location>
</feature>
<comment type="caution">
    <text evidence="3">The sequence shown here is derived from an EMBL/GenBank/DDBJ whole genome shotgun (WGS) entry which is preliminary data.</text>
</comment>
<dbReference type="GO" id="GO:0005975">
    <property type="term" value="P:carbohydrate metabolic process"/>
    <property type="evidence" value="ECO:0007669"/>
    <property type="project" value="InterPro"/>
</dbReference>
<dbReference type="GO" id="GO:0004553">
    <property type="term" value="F:hydrolase activity, hydrolyzing O-glycosyl compounds"/>
    <property type="evidence" value="ECO:0007669"/>
    <property type="project" value="UniProtKB-ARBA"/>
</dbReference>
<proteinExistence type="predicted"/>
<dbReference type="SUPFAM" id="SSF48208">
    <property type="entry name" value="Six-hairpin glycosidases"/>
    <property type="match status" value="1"/>
</dbReference>
<evidence type="ECO:0000313" key="4">
    <source>
        <dbReference type="Proteomes" id="UP000600365"/>
    </source>
</evidence>
<dbReference type="PANTHER" id="PTHR31616:SF0">
    <property type="entry name" value="GLUCAN 1,4-ALPHA-GLUCOSIDASE"/>
    <property type="match status" value="1"/>
</dbReference>
<reference evidence="3 4" key="1">
    <citation type="journal article" date="2014" name="Int. J. Syst. Evol. Microbiol.">
        <title>Complete genome sequence of Corynebacterium casei LMG S-19264T (=DSM 44701T), isolated from a smear-ripened cheese.</title>
        <authorList>
            <consortium name="US DOE Joint Genome Institute (JGI-PGF)"/>
            <person name="Walter F."/>
            <person name="Albersmeier A."/>
            <person name="Kalinowski J."/>
            <person name="Ruckert C."/>
        </authorList>
    </citation>
    <scope>NUCLEOTIDE SEQUENCE [LARGE SCALE GENOMIC DNA]</scope>
    <source>
        <strain evidence="3 4">CGMCC 4.7111</strain>
    </source>
</reference>
<dbReference type="InterPro" id="IPR045582">
    <property type="entry name" value="Trehalase-like_N"/>
</dbReference>
<evidence type="ECO:0000259" key="2">
    <source>
        <dbReference type="Pfam" id="PF19291"/>
    </source>
</evidence>
<evidence type="ECO:0000259" key="1">
    <source>
        <dbReference type="Pfam" id="PF00723"/>
    </source>
</evidence>
<dbReference type="InterPro" id="IPR008928">
    <property type="entry name" value="6-hairpin_glycosidase_sf"/>
</dbReference>
<evidence type="ECO:0000313" key="3">
    <source>
        <dbReference type="EMBL" id="GGN63695.1"/>
    </source>
</evidence>
<keyword evidence="4" id="KW-1185">Reference proteome</keyword>
<feature type="domain" description="Trehalase-like N-terminal" evidence="2">
    <location>
        <begin position="33"/>
        <end position="191"/>
    </location>
</feature>
<sequence>MAEAPMEAVRAQAQEAGRGHLAGPWGAGSPRYLPISEHGLIGDLRSAALVATNGTIDWYCCPRFDAPSVFASILDADRGGSFELAADVAARTKQFYFPDTNVLITRFFADDGVGEIQDFMPVVDDSREADRHRLIRRVVCVRGTLPFRARIAPRFEYGTVPHTVHTQPGQAVFATPRLKLALTSTVPFEVTAGDVWSLFKLHEGESAVFTIDRVGGDVAPRFCAVAEAEREFNATVRYWRRWLSQSRYRGRWREMVHRSALTLKLLTYAPTGAIIAAPTTSLPEQIGGERNWDYRYVWIRDAAFCVYALLRLGFTDEAEAFMGFLSEYVRLDAPRAPGTMGPLQIMYGIDGRRELPEHELGHLEGYRGSAPVRVGNDAVGQLQLDIYGALVDSLYLYDKWGKPLSSAHWDSISALVDWVCENWDQPDEGVWETRGGRKSFLYSRLMCWVAIERAMRLARHRGLPADMVRWGRARDAIYRRIMARGWSAERRAFVQYEDSDILDASLLMMPLAKFISPTDPKWLATLDALGQDLVSDSLVYRYDPQASPDGLQGEEGTFSICSFWYVEALTRAGRLDEARLAFEKMLTYANHLGLYAEEIGHTGEQHGNFPQAFTHLALISAAFNLDRMLG</sequence>
<protein>
    <submittedName>
        <fullName evidence="3">Glucoamylase</fullName>
    </submittedName>
</protein>
<dbReference type="EMBL" id="BMMM01000005">
    <property type="protein sequence ID" value="GGN63695.1"/>
    <property type="molecule type" value="Genomic_DNA"/>
</dbReference>